<organism evidence="11 12">
    <name type="scientific">Saponaria officinalis</name>
    <name type="common">Common soapwort</name>
    <name type="synonym">Lychnis saponaria</name>
    <dbReference type="NCBI Taxonomy" id="3572"/>
    <lineage>
        <taxon>Eukaryota</taxon>
        <taxon>Viridiplantae</taxon>
        <taxon>Streptophyta</taxon>
        <taxon>Embryophyta</taxon>
        <taxon>Tracheophyta</taxon>
        <taxon>Spermatophyta</taxon>
        <taxon>Magnoliopsida</taxon>
        <taxon>eudicotyledons</taxon>
        <taxon>Gunneridae</taxon>
        <taxon>Pentapetalae</taxon>
        <taxon>Caryophyllales</taxon>
        <taxon>Caryophyllaceae</taxon>
        <taxon>Caryophylleae</taxon>
        <taxon>Saponaria</taxon>
    </lineage>
</organism>
<evidence type="ECO:0000256" key="9">
    <source>
        <dbReference type="RuleBase" id="RU361169"/>
    </source>
</evidence>
<evidence type="ECO:0000256" key="8">
    <source>
        <dbReference type="PROSITE-ProRule" id="PRU10052"/>
    </source>
</evidence>
<evidence type="ECO:0000256" key="5">
    <source>
        <dbReference type="ARBA" id="ARBA00022801"/>
    </source>
</evidence>
<keyword evidence="5 9" id="KW-0378">Hydrolase</keyword>
<protein>
    <recommendedName>
        <fullName evidence="13">Polygalacturonase</fullName>
    </recommendedName>
</protein>
<keyword evidence="10" id="KW-0732">Signal</keyword>
<dbReference type="SMART" id="SM00710">
    <property type="entry name" value="PbH1"/>
    <property type="match status" value="6"/>
</dbReference>
<dbReference type="SUPFAM" id="SSF51126">
    <property type="entry name" value="Pectin lyase-like"/>
    <property type="match status" value="1"/>
</dbReference>
<evidence type="ECO:0000256" key="6">
    <source>
        <dbReference type="ARBA" id="ARBA00023295"/>
    </source>
</evidence>
<dbReference type="PANTHER" id="PTHR31375">
    <property type="match status" value="1"/>
</dbReference>
<dbReference type="EMBL" id="JBDFQZ010000001">
    <property type="protein sequence ID" value="KAK9756104.1"/>
    <property type="molecule type" value="Genomic_DNA"/>
</dbReference>
<keyword evidence="6 9" id="KW-0326">Glycosidase</keyword>
<name>A0AAW1NEY1_SAPOF</name>
<evidence type="ECO:0008006" key="13">
    <source>
        <dbReference type="Google" id="ProtNLM"/>
    </source>
</evidence>
<proteinExistence type="inferred from homology"/>
<dbReference type="AlphaFoldDB" id="A0AAW1NEY1"/>
<dbReference type="Gene3D" id="2.160.20.10">
    <property type="entry name" value="Single-stranded right-handed beta-helix, Pectin lyase-like"/>
    <property type="match status" value="1"/>
</dbReference>
<evidence type="ECO:0000256" key="7">
    <source>
        <dbReference type="ARBA" id="ARBA00023316"/>
    </source>
</evidence>
<feature type="signal peptide" evidence="10">
    <location>
        <begin position="1"/>
        <end position="22"/>
    </location>
</feature>
<dbReference type="InterPro" id="IPR006626">
    <property type="entry name" value="PbH1"/>
</dbReference>
<comment type="caution">
    <text evidence="11">The sequence shown here is derived from an EMBL/GenBank/DDBJ whole genome shotgun (WGS) entry which is preliminary data.</text>
</comment>
<sequence>MKATNFVFLFFLALFNIQGESATKVFNLKDYGAIPGGQVDNSKALLKAWGDACNSHGGSTLEVPSATYLVYPVTLSGPCKGPMLFHNIGILKGPSGLQGNSWVSFQYINGLTLTGGTFDGQGSPKQTTPNLPALLSFDFMTNSRAQCVTLINSRNTHFQIFACNQIDIDNITISSPGDSVNTDGIKIGNSNSITITNTNIGCGDDCVAVLPNSKDINVTGVTCGPGHGISIGSMGGSANERVEHVTVTNCIISNTLNGLRIKSKTTNMPGLVNNVRYENISFQNVDNPIIIDQNYCPSRTCHQGDSRVQIQNVEFINVHGTSVTPVAVNLQCSGTNPCTGIDLNDINIPYFKQGATTISKCLNARGRSSGVQIPKSCI</sequence>
<keyword evidence="4" id="KW-0964">Secreted</keyword>
<dbReference type="GO" id="GO:0005975">
    <property type="term" value="P:carbohydrate metabolic process"/>
    <property type="evidence" value="ECO:0007669"/>
    <property type="project" value="InterPro"/>
</dbReference>
<dbReference type="GO" id="GO:0071555">
    <property type="term" value="P:cell wall organization"/>
    <property type="evidence" value="ECO:0007669"/>
    <property type="project" value="UniProtKB-KW"/>
</dbReference>
<dbReference type="Proteomes" id="UP001443914">
    <property type="component" value="Unassembled WGS sequence"/>
</dbReference>
<evidence type="ECO:0000313" key="12">
    <source>
        <dbReference type="Proteomes" id="UP001443914"/>
    </source>
</evidence>
<evidence type="ECO:0000256" key="3">
    <source>
        <dbReference type="ARBA" id="ARBA00022512"/>
    </source>
</evidence>
<dbReference type="PROSITE" id="PS00502">
    <property type="entry name" value="POLYGALACTURONASE"/>
    <property type="match status" value="1"/>
</dbReference>
<feature type="chain" id="PRO_5043665524" description="Polygalacturonase" evidence="10">
    <location>
        <begin position="23"/>
        <end position="378"/>
    </location>
</feature>
<dbReference type="GO" id="GO:0004650">
    <property type="term" value="F:polygalacturonase activity"/>
    <property type="evidence" value="ECO:0007669"/>
    <property type="project" value="InterPro"/>
</dbReference>
<dbReference type="InterPro" id="IPR000743">
    <property type="entry name" value="Glyco_hydro_28"/>
</dbReference>
<dbReference type="InterPro" id="IPR011050">
    <property type="entry name" value="Pectin_lyase_fold/virulence"/>
</dbReference>
<evidence type="ECO:0000256" key="10">
    <source>
        <dbReference type="SAM" id="SignalP"/>
    </source>
</evidence>
<evidence type="ECO:0000256" key="4">
    <source>
        <dbReference type="ARBA" id="ARBA00022525"/>
    </source>
</evidence>
<accession>A0AAW1NEY1</accession>
<feature type="active site" evidence="8">
    <location>
        <position position="227"/>
    </location>
</feature>
<evidence type="ECO:0000313" key="11">
    <source>
        <dbReference type="EMBL" id="KAK9756104.1"/>
    </source>
</evidence>
<gene>
    <name evidence="11" type="ORF">RND81_01G073600</name>
</gene>
<comment type="subcellular location">
    <subcellularLocation>
        <location evidence="1">Secreted</location>
        <location evidence="1">Cell wall</location>
    </subcellularLocation>
</comment>
<evidence type="ECO:0000256" key="2">
    <source>
        <dbReference type="ARBA" id="ARBA00008834"/>
    </source>
</evidence>
<dbReference type="Pfam" id="PF00295">
    <property type="entry name" value="Glyco_hydro_28"/>
    <property type="match status" value="1"/>
</dbReference>
<keyword evidence="3" id="KW-0134">Cell wall</keyword>
<dbReference type="InterPro" id="IPR012334">
    <property type="entry name" value="Pectin_lyas_fold"/>
</dbReference>
<comment type="similarity">
    <text evidence="2 9">Belongs to the glycosyl hydrolase 28 family.</text>
</comment>
<reference evidence="11" key="1">
    <citation type="submission" date="2024-03" db="EMBL/GenBank/DDBJ databases">
        <title>WGS assembly of Saponaria officinalis var. Norfolk2.</title>
        <authorList>
            <person name="Jenkins J."/>
            <person name="Shu S."/>
            <person name="Grimwood J."/>
            <person name="Barry K."/>
            <person name="Goodstein D."/>
            <person name="Schmutz J."/>
            <person name="Leebens-Mack J."/>
            <person name="Osbourn A."/>
        </authorList>
    </citation>
    <scope>NUCLEOTIDE SEQUENCE [LARGE SCALE GENOMIC DNA]</scope>
    <source>
        <strain evidence="11">JIC</strain>
    </source>
</reference>
<keyword evidence="7" id="KW-0961">Cell wall biogenesis/degradation</keyword>
<keyword evidence="12" id="KW-1185">Reference proteome</keyword>
<evidence type="ECO:0000256" key="1">
    <source>
        <dbReference type="ARBA" id="ARBA00004191"/>
    </source>
</evidence>